<dbReference type="PANTHER" id="PTHR38340:SF1">
    <property type="entry name" value="S-LAYER PROTEIN"/>
    <property type="match status" value="1"/>
</dbReference>
<dbReference type="EMBL" id="PHUF01000003">
    <property type="protein sequence ID" value="PKB19459.1"/>
    <property type="molecule type" value="Genomic_DNA"/>
</dbReference>
<dbReference type="PROSITE" id="PS00330">
    <property type="entry name" value="HEMOLYSIN_CALCIUM"/>
    <property type="match status" value="2"/>
</dbReference>
<dbReference type="Gene3D" id="2.150.10.10">
    <property type="entry name" value="Serralysin-like metalloprotease, C-terminal"/>
    <property type="match status" value="1"/>
</dbReference>
<name>A0A2N0HKN0_9SPHN</name>
<reference evidence="3 4" key="1">
    <citation type="submission" date="2017-11" db="EMBL/GenBank/DDBJ databases">
        <title>Genomic Encyclopedia of Type Strains, Phase III (KMG-III): the genomes of soil and plant-associated and newly described type strains.</title>
        <authorList>
            <person name="Whitman W."/>
        </authorList>
    </citation>
    <scope>NUCLEOTIDE SEQUENCE [LARGE SCALE GENOMIC DNA]</scope>
    <source>
        <strain evidence="3 4">CGMCC 1.12274</strain>
    </source>
</reference>
<comment type="subcellular location">
    <subcellularLocation>
        <location evidence="1">Secreted</location>
    </subcellularLocation>
</comment>
<evidence type="ECO:0000256" key="2">
    <source>
        <dbReference type="ARBA" id="ARBA00022525"/>
    </source>
</evidence>
<dbReference type="SUPFAM" id="SSF51120">
    <property type="entry name" value="beta-Roll"/>
    <property type="match status" value="1"/>
</dbReference>
<organism evidence="3 4">
    <name type="scientific">Novosphingobium kunmingense</name>
    <dbReference type="NCBI Taxonomy" id="1211806"/>
    <lineage>
        <taxon>Bacteria</taxon>
        <taxon>Pseudomonadati</taxon>
        <taxon>Pseudomonadota</taxon>
        <taxon>Alphaproteobacteria</taxon>
        <taxon>Sphingomonadales</taxon>
        <taxon>Sphingomonadaceae</taxon>
        <taxon>Novosphingobium</taxon>
    </lineage>
</organism>
<protein>
    <submittedName>
        <fullName evidence="3">Hemolysin type calcium-binding protein</fullName>
    </submittedName>
</protein>
<sequence length="619" mass="64202">MAIAPSTKTDPYILGLEPNVTFTSILTVGDNLPGGGVFAGIPDGLGAFDNGDGTITVLVNHELGASSGLVRDHGLTGAFIDRLVIDKSTLAVVSSDDAIQSVYLWNTATASYVAGTTAFARFCSGDLAETSAYFDVASGLGTLDRIYLTGEESGAEGRAVATIVSGANAGATYELASLGNLSFENLTANPFAQSLTIVAATDDGTNGQVYIYVGEKQTSGTAIEQAGLVGGSFYGIKVAGMTDETNATAVSGTFTLDAIGPNGKVANLTGAQIDAESEAEGVTSFLRPEDSAWDPQNPNVLYFTTTNSFSGNSRLYQATFTDITRPELGGTIRAVLDGSEGQHMFDNLSVADGKVILQEDPGNQSYIARIWEYDIASDTVHAIAGFDPVLFTSGNPGFITQDEESSGIIDVTSLLGTGDERVYLLDAQVHAATGNPATVEKGQLLVMHVADVQDGGNGDDLLNGDGSANTIHGFNGDDTIRGGSGNDTLYGDNGNDRLEGWSGDDVLVGGRGDDVLVGGAGRDQFDFSQVKSVGTDTITDFVRGEDLLLLGEGMGLRSVKTGDFNADGTMDTRVQFTTGGSVILLGVTGFGDSDVFYGAADTSQDFAFLKAMVEQHAIA</sequence>
<evidence type="ECO:0000313" key="3">
    <source>
        <dbReference type="EMBL" id="PKB19459.1"/>
    </source>
</evidence>
<accession>A0A2N0HKN0</accession>
<evidence type="ECO:0000256" key="1">
    <source>
        <dbReference type="ARBA" id="ARBA00004613"/>
    </source>
</evidence>
<dbReference type="InterPro" id="IPR050557">
    <property type="entry name" value="RTX_toxin/Mannuronan_C5-epim"/>
</dbReference>
<dbReference type="PANTHER" id="PTHR38340">
    <property type="entry name" value="S-LAYER PROTEIN"/>
    <property type="match status" value="1"/>
</dbReference>
<dbReference type="Proteomes" id="UP000232587">
    <property type="component" value="Unassembled WGS sequence"/>
</dbReference>
<proteinExistence type="predicted"/>
<dbReference type="RefSeq" id="WP_100866924.1">
    <property type="nucleotide sequence ID" value="NZ_PHUF01000003.1"/>
</dbReference>
<dbReference type="InterPro" id="IPR018511">
    <property type="entry name" value="Hemolysin-typ_Ca-bd_CS"/>
</dbReference>
<dbReference type="InterPro" id="IPR011049">
    <property type="entry name" value="Serralysin-like_metalloprot_C"/>
</dbReference>
<evidence type="ECO:0000313" key="4">
    <source>
        <dbReference type="Proteomes" id="UP000232587"/>
    </source>
</evidence>
<comment type="caution">
    <text evidence="3">The sequence shown here is derived from an EMBL/GenBank/DDBJ whole genome shotgun (WGS) entry which is preliminary data.</text>
</comment>
<keyword evidence="2" id="KW-0964">Secreted</keyword>
<dbReference type="AlphaFoldDB" id="A0A2N0HKN0"/>
<keyword evidence="4" id="KW-1185">Reference proteome</keyword>
<dbReference type="GO" id="GO:0005509">
    <property type="term" value="F:calcium ion binding"/>
    <property type="evidence" value="ECO:0007669"/>
    <property type="project" value="InterPro"/>
</dbReference>
<dbReference type="OrthoDB" id="7586325at2"/>
<dbReference type="InterPro" id="IPR001343">
    <property type="entry name" value="Hemolysn_Ca-bd"/>
</dbReference>
<dbReference type="PRINTS" id="PR00313">
    <property type="entry name" value="CABNDNGRPT"/>
</dbReference>
<gene>
    <name evidence="3" type="ORF">B0I00_1694</name>
</gene>
<dbReference type="Pfam" id="PF00353">
    <property type="entry name" value="HemolysinCabind"/>
    <property type="match status" value="2"/>
</dbReference>
<dbReference type="GO" id="GO:0005576">
    <property type="term" value="C:extracellular region"/>
    <property type="evidence" value="ECO:0007669"/>
    <property type="project" value="UniProtKB-SubCell"/>
</dbReference>